<keyword evidence="1" id="KW-0812">Transmembrane</keyword>
<accession>A0A2V4V0B8</accession>
<protein>
    <submittedName>
        <fullName evidence="2">Uncharacterized protein</fullName>
    </submittedName>
</protein>
<feature type="transmembrane region" description="Helical" evidence="1">
    <location>
        <begin position="13"/>
        <end position="31"/>
    </location>
</feature>
<name>A0A2V4V0B8_9GAMM</name>
<organism evidence="2 3">
    <name type="scientific">Psychrobacter fozii</name>
    <dbReference type="NCBI Taxonomy" id="198480"/>
    <lineage>
        <taxon>Bacteria</taxon>
        <taxon>Pseudomonadati</taxon>
        <taxon>Pseudomonadota</taxon>
        <taxon>Gammaproteobacteria</taxon>
        <taxon>Moraxellales</taxon>
        <taxon>Moraxellaceae</taxon>
        <taxon>Psychrobacter</taxon>
    </lineage>
</organism>
<keyword evidence="3" id="KW-1185">Reference proteome</keyword>
<keyword evidence="1" id="KW-0472">Membrane</keyword>
<proteinExistence type="predicted"/>
<keyword evidence="1" id="KW-1133">Transmembrane helix</keyword>
<reference evidence="2 3" key="1">
    <citation type="submission" date="2018-06" db="EMBL/GenBank/DDBJ databases">
        <title>Genomic Encyclopedia of Type Strains, Phase III (KMG-III): the genomes of soil and plant-associated and newly described type strains.</title>
        <authorList>
            <person name="Whitman W."/>
        </authorList>
    </citation>
    <scope>NUCLEOTIDE SEQUENCE [LARGE SCALE GENOMIC DNA]</scope>
    <source>
        <strain evidence="2 3">CECT 5889</strain>
    </source>
</reference>
<comment type="caution">
    <text evidence="2">The sequence shown here is derived from an EMBL/GenBank/DDBJ whole genome shotgun (WGS) entry which is preliminary data.</text>
</comment>
<dbReference type="Proteomes" id="UP000247746">
    <property type="component" value="Unassembled WGS sequence"/>
</dbReference>
<sequence length="51" mass="5775">MYKNIDEPIKVEVSIALVLLGFINNYAIVLYHCKVNKFSSDVSSSERKRAA</sequence>
<evidence type="ECO:0000256" key="1">
    <source>
        <dbReference type="SAM" id="Phobius"/>
    </source>
</evidence>
<dbReference type="EMBL" id="QJSU01000004">
    <property type="protein sequence ID" value="PYE39281.1"/>
    <property type="molecule type" value="Genomic_DNA"/>
</dbReference>
<gene>
    <name evidence="2" type="ORF">DFP82_10493</name>
</gene>
<evidence type="ECO:0000313" key="3">
    <source>
        <dbReference type="Proteomes" id="UP000247746"/>
    </source>
</evidence>
<evidence type="ECO:0000313" key="2">
    <source>
        <dbReference type="EMBL" id="PYE39281.1"/>
    </source>
</evidence>
<dbReference type="AlphaFoldDB" id="A0A2V4V0B8"/>